<dbReference type="Proteomes" id="UP000321389">
    <property type="component" value="Chromosome"/>
</dbReference>
<dbReference type="AlphaFoldDB" id="A0A5B8KXT8"/>
<feature type="domain" description="Glycosyltransferase 2-like" evidence="8">
    <location>
        <begin position="365"/>
        <end position="545"/>
    </location>
</feature>
<feature type="transmembrane region" description="Helical" evidence="7">
    <location>
        <begin position="237"/>
        <end position="258"/>
    </location>
</feature>
<evidence type="ECO:0000256" key="1">
    <source>
        <dbReference type="ARBA" id="ARBA00004141"/>
    </source>
</evidence>
<evidence type="ECO:0000313" key="9">
    <source>
        <dbReference type="EMBL" id="QDZ00290.1"/>
    </source>
</evidence>
<evidence type="ECO:0000256" key="7">
    <source>
        <dbReference type="SAM" id="Phobius"/>
    </source>
</evidence>
<keyword evidence="10" id="KW-1185">Reference proteome</keyword>
<evidence type="ECO:0000313" key="10">
    <source>
        <dbReference type="Proteomes" id="UP000321389"/>
    </source>
</evidence>
<proteinExistence type="predicted"/>
<dbReference type="EMBL" id="CP042301">
    <property type="protein sequence ID" value="QDZ00290.1"/>
    <property type="molecule type" value="Genomic_DNA"/>
</dbReference>
<evidence type="ECO:0000256" key="5">
    <source>
        <dbReference type="ARBA" id="ARBA00022989"/>
    </source>
</evidence>
<dbReference type="GO" id="GO:0016020">
    <property type="term" value="C:membrane"/>
    <property type="evidence" value="ECO:0007669"/>
    <property type="project" value="UniProtKB-SubCell"/>
</dbReference>
<evidence type="ECO:0000256" key="6">
    <source>
        <dbReference type="ARBA" id="ARBA00023136"/>
    </source>
</evidence>
<keyword evidence="2" id="KW-0328">Glycosyltransferase</keyword>
<evidence type="ECO:0000256" key="3">
    <source>
        <dbReference type="ARBA" id="ARBA00022679"/>
    </source>
</evidence>
<feature type="transmembrane region" description="Helical" evidence="7">
    <location>
        <begin position="525"/>
        <end position="552"/>
    </location>
</feature>
<dbReference type="Pfam" id="PF13632">
    <property type="entry name" value="Glyco_trans_2_3"/>
    <property type="match status" value="1"/>
</dbReference>
<protein>
    <submittedName>
        <fullName evidence="9">Glycosyltransferase</fullName>
    </submittedName>
</protein>
<dbReference type="InterPro" id="IPR029044">
    <property type="entry name" value="Nucleotide-diphossugar_trans"/>
</dbReference>
<dbReference type="PANTHER" id="PTHR43867:SF2">
    <property type="entry name" value="CELLULOSE SYNTHASE CATALYTIC SUBUNIT A [UDP-FORMING]"/>
    <property type="match status" value="1"/>
</dbReference>
<dbReference type="OrthoDB" id="7431422at2"/>
<keyword evidence="6 7" id="KW-0472">Membrane</keyword>
<dbReference type="InterPro" id="IPR001173">
    <property type="entry name" value="Glyco_trans_2-like"/>
</dbReference>
<evidence type="ECO:0000259" key="8">
    <source>
        <dbReference type="Pfam" id="PF13632"/>
    </source>
</evidence>
<accession>A0A5B8KXT8</accession>
<sequence length="672" mass="74300">MQQEVHGGRREPVGRIAGGHKRPGFWKRRFAWHEGARLLERLRLFNGWDGALERLGITDDVALRVASRARENGTGFHTQLVTDNVVPEISLTGALAAELGVGFASRVDPQSLIVRDSDLGTLLSRPFSHMPVRCHLQHDTTALLVASRALDLPAMKSRLEGRPGLRRRFLLAPPRVLRAALFERARTRFLDEARHGLFSRKPEYSARLVSTSWQGVVFGMMLLAAPVAYALSPVATLTALLGFATAVFLLCVGLRIAALAGAAPARPISVPTPDAGSLPVYSILIALRGEAAIVDQLMGALGKIVWPRSKLEIKFVCEADDEATLAAIARRGLEPWMEVIEVPASQPRTKPKALCYALPAVSGEIVALLDAEDRPHPMQLLEAWSRFRADPRLACVQAPLVIANAEAGMLPLMFRLEYALHFNGILPWLARRGLFFPLGGTSNHFRRRALIEVGAWDPYNVTEDADLGARFARHGFRCGTIACPTLEDAPDAAGVWLGQRTRWFKGWMQTWFVHMRRPLLLMQQLGPGSFLTVQIMLAGLVASALAHPVLLASIGGFLAKSAVHGLASHERILLGIALVNLLLGYGSFLLLGWCCLHRSEKRGFWKSVLFTPAYWLMMSFAALRAGWHLFRRPHHWEKTPHKPSIGRVRPPVTVRDRLRMPGAPDPRRSTSR</sequence>
<organism evidence="9 10">
    <name type="scientific">Nitratireductor mangrovi</name>
    <dbReference type="NCBI Taxonomy" id="2599600"/>
    <lineage>
        <taxon>Bacteria</taxon>
        <taxon>Pseudomonadati</taxon>
        <taxon>Pseudomonadota</taxon>
        <taxon>Alphaproteobacteria</taxon>
        <taxon>Hyphomicrobiales</taxon>
        <taxon>Phyllobacteriaceae</taxon>
        <taxon>Nitratireductor</taxon>
    </lineage>
</organism>
<evidence type="ECO:0000256" key="2">
    <source>
        <dbReference type="ARBA" id="ARBA00022676"/>
    </source>
</evidence>
<keyword evidence="5 7" id="KW-1133">Transmembrane helix</keyword>
<dbReference type="InterPro" id="IPR050321">
    <property type="entry name" value="Glycosyltr_2/OpgH_subfam"/>
</dbReference>
<keyword evidence="4 7" id="KW-0812">Transmembrane</keyword>
<feature type="transmembrane region" description="Helical" evidence="7">
    <location>
        <begin position="608"/>
        <end position="630"/>
    </location>
</feature>
<gene>
    <name evidence="9" type="ORF">FQ775_07810</name>
</gene>
<keyword evidence="3" id="KW-0808">Transferase</keyword>
<reference evidence="9" key="1">
    <citation type="submission" date="2020-04" db="EMBL/GenBank/DDBJ databases">
        <title>Nitratireductor sp. nov. isolated from mangrove soil.</title>
        <authorList>
            <person name="Ye Y."/>
        </authorList>
    </citation>
    <scope>NUCLEOTIDE SEQUENCE</scope>
    <source>
        <strain evidence="9">SY7</strain>
    </source>
</reference>
<feature type="transmembrane region" description="Helical" evidence="7">
    <location>
        <begin position="208"/>
        <end position="231"/>
    </location>
</feature>
<dbReference type="PANTHER" id="PTHR43867">
    <property type="entry name" value="CELLULOSE SYNTHASE CATALYTIC SUBUNIT A [UDP-FORMING]"/>
    <property type="match status" value="1"/>
</dbReference>
<comment type="subcellular location">
    <subcellularLocation>
        <location evidence="1">Membrane</location>
        <topology evidence="1">Multi-pass membrane protein</topology>
    </subcellularLocation>
</comment>
<evidence type="ECO:0000256" key="4">
    <source>
        <dbReference type="ARBA" id="ARBA00022692"/>
    </source>
</evidence>
<dbReference type="Gene3D" id="3.90.550.10">
    <property type="entry name" value="Spore Coat Polysaccharide Biosynthesis Protein SpsA, Chain A"/>
    <property type="match status" value="1"/>
</dbReference>
<dbReference type="KEGG" id="niy:FQ775_07810"/>
<dbReference type="GO" id="GO:0016757">
    <property type="term" value="F:glycosyltransferase activity"/>
    <property type="evidence" value="ECO:0007669"/>
    <property type="project" value="UniProtKB-KW"/>
</dbReference>
<feature type="transmembrane region" description="Helical" evidence="7">
    <location>
        <begin position="572"/>
        <end position="596"/>
    </location>
</feature>
<dbReference type="SUPFAM" id="SSF53448">
    <property type="entry name" value="Nucleotide-diphospho-sugar transferases"/>
    <property type="match status" value="1"/>
</dbReference>
<dbReference type="RefSeq" id="WP_146298938.1">
    <property type="nucleotide sequence ID" value="NZ_CP042301.2"/>
</dbReference>
<name>A0A5B8KXT8_9HYPH</name>